<accession>A0A9P7JJI8</accession>
<protein>
    <submittedName>
        <fullName evidence="1">Uncharacterized protein</fullName>
    </submittedName>
</protein>
<comment type="caution">
    <text evidence="1">The sequence shown here is derived from an EMBL/GenBank/DDBJ whole genome shotgun (WGS) entry which is preliminary data.</text>
</comment>
<reference evidence="1" key="1">
    <citation type="journal article" date="2020" name="New Phytol.">
        <title>Comparative genomics reveals dynamic genome evolution in host specialist ectomycorrhizal fungi.</title>
        <authorList>
            <person name="Lofgren L.A."/>
            <person name="Nguyen N.H."/>
            <person name="Vilgalys R."/>
            <person name="Ruytinx J."/>
            <person name="Liao H.L."/>
            <person name="Branco S."/>
            <person name="Kuo A."/>
            <person name="LaButti K."/>
            <person name="Lipzen A."/>
            <person name="Andreopoulos W."/>
            <person name="Pangilinan J."/>
            <person name="Riley R."/>
            <person name="Hundley H."/>
            <person name="Na H."/>
            <person name="Barry K."/>
            <person name="Grigoriev I.V."/>
            <person name="Stajich J.E."/>
            <person name="Kennedy P.G."/>
        </authorList>
    </citation>
    <scope>NUCLEOTIDE SEQUENCE</scope>
    <source>
        <strain evidence="1">MN1</strain>
    </source>
</reference>
<keyword evidence="2" id="KW-1185">Reference proteome</keyword>
<evidence type="ECO:0000313" key="1">
    <source>
        <dbReference type="EMBL" id="KAG1825808.1"/>
    </source>
</evidence>
<evidence type="ECO:0000313" key="2">
    <source>
        <dbReference type="Proteomes" id="UP000807769"/>
    </source>
</evidence>
<dbReference type="Proteomes" id="UP000807769">
    <property type="component" value="Unassembled WGS sequence"/>
</dbReference>
<dbReference type="RefSeq" id="XP_041199061.1">
    <property type="nucleotide sequence ID" value="XM_041342862.1"/>
</dbReference>
<sequence length="275" mass="29710">MSSCIVVSEFSFDGDLGCNVSHLQDFIVGFFSHDAATHPQVVDDAFCAFVWSTVVQQQAAIRVGAVPLGVSSEVHITPHTSAKREVATKGEVLVEEAPPSFTLVENACEGSFTMRPVTDLTGARISVTGNVLDISKPRSVWSKQFGDLLESKLAPLKLTSDTFSELGKNPAIKATVVSLPTIESSFVDRTTKVIRAFDHPEFSAPRVALEVLNAVESGFLWVGELIVSRTESCLLHVLSLGIRAGAAAVMIMVINSHGIKNWEQSQLWLILVCTN</sequence>
<name>A0A9P7JJI8_9AGAM</name>
<proteinExistence type="predicted"/>
<organism evidence="1 2">
    <name type="scientific">Suillus subaureus</name>
    <dbReference type="NCBI Taxonomy" id="48587"/>
    <lineage>
        <taxon>Eukaryota</taxon>
        <taxon>Fungi</taxon>
        <taxon>Dikarya</taxon>
        <taxon>Basidiomycota</taxon>
        <taxon>Agaricomycotina</taxon>
        <taxon>Agaricomycetes</taxon>
        <taxon>Agaricomycetidae</taxon>
        <taxon>Boletales</taxon>
        <taxon>Suillineae</taxon>
        <taxon>Suillaceae</taxon>
        <taxon>Suillus</taxon>
    </lineage>
</organism>
<dbReference type="OrthoDB" id="2618108at2759"/>
<dbReference type="EMBL" id="JABBWG010000002">
    <property type="protein sequence ID" value="KAG1825808.1"/>
    <property type="molecule type" value="Genomic_DNA"/>
</dbReference>
<dbReference type="GeneID" id="64636878"/>
<gene>
    <name evidence="1" type="ORF">BJ212DRAFT_300980</name>
</gene>
<dbReference type="AlphaFoldDB" id="A0A9P7JJI8"/>